<accession>A0A5N8VJM6</accession>
<organism evidence="2 3">
    <name type="scientific">Streptomyces adustus</name>
    <dbReference type="NCBI Taxonomy" id="1609272"/>
    <lineage>
        <taxon>Bacteria</taxon>
        <taxon>Bacillati</taxon>
        <taxon>Actinomycetota</taxon>
        <taxon>Actinomycetes</taxon>
        <taxon>Kitasatosporales</taxon>
        <taxon>Streptomycetaceae</taxon>
        <taxon>Streptomyces</taxon>
    </lineage>
</organism>
<feature type="compositionally biased region" description="Basic and acidic residues" evidence="1">
    <location>
        <begin position="7"/>
        <end position="21"/>
    </location>
</feature>
<keyword evidence="3" id="KW-1185">Reference proteome</keyword>
<protein>
    <submittedName>
        <fullName evidence="2">Uncharacterized protein</fullName>
    </submittedName>
</protein>
<dbReference type="AlphaFoldDB" id="A0A5N8VJM6"/>
<evidence type="ECO:0000256" key="1">
    <source>
        <dbReference type="SAM" id="MobiDB-lite"/>
    </source>
</evidence>
<evidence type="ECO:0000313" key="3">
    <source>
        <dbReference type="Proteomes" id="UP000325849"/>
    </source>
</evidence>
<gene>
    <name evidence="2" type="ORF">FNH09_30465</name>
</gene>
<dbReference type="Proteomes" id="UP000325849">
    <property type="component" value="Unassembled WGS sequence"/>
</dbReference>
<feature type="compositionally biased region" description="Basic and acidic residues" evidence="1">
    <location>
        <begin position="38"/>
        <end position="48"/>
    </location>
</feature>
<evidence type="ECO:0000313" key="2">
    <source>
        <dbReference type="EMBL" id="MPY35401.1"/>
    </source>
</evidence>
<feature type="region of interest" description="Disordered" evidence="1">
    <location>
        <begin position="1"/>
        <end position="81"/>
    </location>
</feature>
<reference evidence="2 3" key="1">
    <citation type="submission" date="2019-07" db="EMBL/GenBank/DDBJ databases">
        <title>New species of Amycolatopsis and Streptomyces.</title>
        <authorList>
            <person name="Duangmal K."/>
            <person name="Teo W.F.A."/>
            <person name="Lipun K."/>
        </authorList>
    </citation>
    <scope>NUCLEOTIDE SEQUENCE [LARGE SCALE GENOMIC DNA]</scope>
    <source>
        <strain evidence="2 3">NBRC 109810</strain>
    </source>
</reference>
<proteinExistence type="predicted"/>
<feature type="compositionally biased region" description="Gly residues" evidence="1">
    <location>
        <begin position="54"/>
        <end position="81"/>
    </location>
</feature>
<dbReference type="EMBL" id="VJZD01000158">
    <property type="protein sequence ID" value="MPY35401.1"/>
    <property type="molecule type" value="Genomic_DNA"/>
</dbReference>
<comment type="caution">
    <text evidence="2">The sequence shown here is derived from an EMBL/GenBank/DDBJ whole genome shotgun (WGS) entry which is preliminary data.</text>
</comment>
<name>A0A5N8VJM6_9ACTN</name>
<sequence>MPQSVRHAPDAGRVVDRRGDQEGDLLLGPDDDGVVEPLVDHDVAESRRRIVLRGPGGRAGQGGDGQGGAEGGGGDGGGGGA</sequence>